<evidence type="ECO:0000313" key="7">
    <source>
        <dbReference type="Proteomes" id="UP000217763"/>
    </source>
</evidence>
<accession>A0A291HUI2</accession>
<dbReference type="GO" id="GO:0016887">
    <property type="term" value="F:ATP hydrolysis activity"/>
    <property type="evidence" value="ECO:0007669"/>
    <property type="project" value="InterPro"/>
</dbReference>
<dbReference type="EMBL" id="CP012621">
    <property type="protein sequence ID" value="ATG75731.1"/>
    <property type="molecule type" value="Genomic_DNA"/>
</dbReference>
<organism evidence="6 7">
    <name type="scientific">Zobellella denitrificans</name>
    <dbReference type="NCBI Taxonomy" id="347534"/>
    <lineage>
        <taxon>Bacteria</taxon>
        <taxon>Pseudomonadati</taxon>
        <taxon>Pseudomonadota</taxon>
        <taxon>Gammaproteobacteria</taxon>
        <taxon>Aeromonadales</taxon>
        <taxon>Aeromonadaceae</taxon>
        <taxon>Zobellella</taxon>
    </lineage>
</organism>
<dbReference type="InterPro" id="IPR003959">
    <property type="entry name" value="ATPase_AAA_core"/>
</dbReference>
<proteinExistence type="inferred from homology"/>
<dbReference type="RefSeq" id="WP_096780260.1">
    <property type="nucleotide sequence ID" value="NZ_CP012621.1"/>
</dbReference>
<evidence type="ECO:0000256" key="1">
    <source>
        <dbReference type="ARBA" id="ARBA00006914"/>
    </source>
</evidence>
<name>A0A291HUI2_9GAMM</name>
<dbReference type="GO" id="GO:0005524">
    <property type="term" value="F:ATP binding"/>
    <property type="evidence" value="ECO:0007669"/>
    <property type="project" value="UniProtKB-KW"/>
</dbReference>
<dbReference type="InterPro" id="IPR003960">
    <property type="entry name" value="ATPase_AAA_CS"/>
</dbReference>
<keyword evidence="7" id="KW-1185">Reference proteome</keyword>
<dbReference type="Pfam" id="PF00004">
    <property type="entry name" value="AAA"/>
    <property type="match status" value="1"/>
</dbReference>
<dbReference type="SMART" id="SM00382">
    <property type="entry name" value="AAA"/>
    <property type="match status" value="1"/>
</dbReference>
<comment type="similarity">
    <text evidence="1 4">Belongs to the AAA ATPase family.</text>
</comment>
<dbReference type="InterPro" id="IPR003593">
    <property type="entry name" value="AAA+_ATPase"/>
</dbReference>
<protein>
    <submittedName>
        <fullName evidence="6">AAA family ATPase</fullName>
    </submittedName>
</protein>
<dbReference type="PANTHER" id="PTHR23073">
    <property type="entry name" value="26S PROTEASOME REGULATORY SUBUNIT"/>
    <property type="match status" value="1"/>
</dbReference>
<dbReference type="CDD" id="cd19481">
    <property type="entry name" value="RecA-like_protease"/>
    <property type="match status" value="1"/>
</dbReference>
<dbReference type="InterPro" id="IPR050221">
    <property type="entry name" value="26S_Proteasome_ATPase"/>
</dbReference>
<evidence type="ECO:0000256" key="4">
    <source>
        <dbReference type="RuleBase" id="RU003651"/>
    </source>
</evidence>
<dbReference type="PROSITE" id="PS00674">
    <property type="entry name" value="AAA"/>
    <property type="match status" value="1"/>
</dbReference>
<evidence type="ECO:0000313" key="6">
    <source>
        <dbReference type="EMBL" id="ATG75731.1"/>
    </source>
</evidence>
<keyword evidence="3 4" id="KW-0067">ATP-binding</keyword>
<feature type="domain" description="AAA+ ATPase" evidence="5">
    <location>
        <begin position="122"/>
        <end position="254"/>
    </location>
</feature>
<evidence type="ECO:0000256" key="3">
    <source>
        <dbReference type="ARBA" id="ARBA00022840"/>
    </source>
</evidence>
<dbReference type="AlphaFoldDB" id="A0A291HUI2"/>
<sequence>MAQADTLVALVKAASSGNQQTFRKSTEELIKEERRKGHRILAERLEKALQASSSQTFLFQSPSQTARQTQTGGAVPKDLVVETTPERSLDSLILADAIRGQLQEVVEEQHRSELLHAHGLSPRHRILLAGPPGNGKTSVAEALAFELMVPLIVVRYESLIGSYLGETSSRLKALLDYARTRRCVLLFDEFETLGKERGDTHETGEIKRVVSSLLLQIDELPDYVVVIAASNHPELLDRAVWRRFQVRMELPLPTRAQLTAFITGISKRSKVDFGLAAETVAKRLLGLSFSEVEEFCLGVVRRAVLDQRVDDAKAITLSRLEHWKKRLTPKNKEALDE</sequence>
<dbReference type="InterPro" id="IPR027417">
    <property type="entry name" value="P-loop_NTPase"/>
</dbReference>
<dbReference type="Gene3D" id="3.40.50.300">
    <property type="entry name" value="P-loop containing nucleotide triphosphate hydrolases"/>
    <property type="match status" value="1"/>
</dbReference>
<dbReference type="SUPFAM" id="SSF52540">
    <property type="entry name" value="P-loop containing nucleoside triphosphate hydrolases"/>
    <property type="match status" value="1"/>
</dbReference>
<dbReference type="KEGG" id="zdf:AN401_19305"/>
<gene>
    <name evidence="6" type="ORF">AN401_19305</name>
</gene>
<evidence type="ECO:0000259" key="5">
    <source>
        <dbReference type="SMART" id="SM00382"/>
    </source>
</evidence>
<keyword evidence="2 4" id="KW-0547">Nucleotide-binding</keyword>
<dbReference type="Proteomes" id="UP000217763">
    <property type="component" value="Chromosome"/>
</dbReference>
<reference evidence="7" key="1">
    <citation type="submission" date="2015-09" db="EMBL/GenBank/DDBJ databases">
        <authorList>
            <person name="Shao Z."/>
            <person name="Wang L."/>
        </authorList>
    </citation>
    <scope>NUCLEOTIDE SEQUENCE [LARGE SCALE GENOMIC DNA]</scope>
    <source>
        <strain evidence="7">F13-1</strain>
    </source>
</reference>
<evidence type="ECO:0000256" key="2">
    <source>
        <dbReference type="ARBA" id="ARBA00022741"/>
    </source>
</evidence>